<dbReference type="EMBL" id="UXEP01000009">
    <property type="protein sequence ID" value="VDC42365.1"/>
    <property type="molecule type" value="Genomic_DNA"/>
</dbReference>
<evidence type="ECO:0000313" key="1">
    <source>
        <dbReference type="EMBL" id="VDC42365.1"/>
    </source>
</evidence>
<accession>A0A3P5XPK4</accession>
<protein>
    <submittedName>
        <fullName evidence="1">Uncharacterized protein</fullName>
    </submittedName>
</protein>
<reference evidence="1 2" key="1">
    <citation type="submission" date="2018-10" db="EMBL/GenBank/DDBJ databases">
        <authorList>
            <consortium name="Molecular Microbiology and Infection Unit (UMMI)"/>
            <person name="Machado M."/>
        </authorList>
    </citation>
    <scope>NUCLEOTIDE SEQUENCE [LARGE SCALE GENOMIC DNA]</scope>
    <source>
        <strain evidence="1">FMV2238.02</strain>
    </source>
</reference>
<dbReference type="RefSeq" id="WP_125074091.1">
    <property type="nucleotide sequence ID" value="NZ_CP053792.1"/>
</dbReference>
<dbReference type="Proteomes" id="UP000280759">
    <property type="component" value="Unassembled WGS sequence"/>
</dbReference>
<gene>
    <name evidence="1" type="ORF">FMV2238Y02_08080</name>
</gene>
<dbReference type="AlphaFoldDB" id="A0A3P5XPK4"/>
<name>A0A3P5XPK4_STRCB</name>
<keyword evidence="2" id="KW-1185">Reference proteome</keyword>
<proteinExistence type="predicted"/>
<evidence type="ECO:0000313" key="2">
    <source>
        <dbReference type="Proteomes" id="UP000280759"/>
    </source>
</evidence>
<organism evidence="1 2">
    <name type="scientific">Streptococcus canis</name>
    <dbReference type="NCBI Taxonomy" id="1329"/>
    <lineage>
        <taxon>Bacteria</taxon>
        <taxon>Bacillati</taxon>
        <taxon>Bacillota</taxon>
        <taxon>Bacilli</taxon>
        <taxon>Lactobacillales</taxon>
        <taxon>Streptococcaceae</taxon>
        <taxon>Streptococcus</taxon>
    </lineage>
</organism>
<sequence>MRYLIAERELNDSYRKDMANHYHLDHLNLTVEIDLYFKEIFADLYNSDLSMQPDVPSFRISDLQGD</sequence>